<evidence type="ECO:0000256" key="3">
    <source>
        <dbReference type="HAMAP-Rule" id="MF_00632"/>
    </source>
</evidence>
<dbReference type="InterPro" id="IPR035571">
    <property type="entry name" value="UPF0234-like_C"/>
</dbReference>
<reference evidence="4" key="1">
    <citation type="journal article" date="2015" name="Nature">
        <title>rRNA introns, odd ribosomes, and small enigmatic genomes across a large radiation of phyla.</title>
        <authorList>
            <person name="Brown C.T."/>
            <person name="Hug L.A."/>
            <person name="Thomas B.C."/>
            <person name="Sharon I."/>
            <person name="Castelle C.J."/>
            <person name="Singh A."/>
            <person name="Wilkins M.J."/>
            <person name="Williams K.H."/>
            <person name="Banfield J.F."/>
        </authorList>
    </citation>
    <scope>NUCLEOTIDE SEQUENCE [LARGE SCALE GENOMIC DNA]</scope>
</reference>
<dbReference type="GO" id="GO:0000166">
    <property type="term" value="F:nucleotide binding"/>
    <property type="evidence" value="ECO:0007669"/>
    <property type="project" value="UniProtKB-UniRule"/>
</dbReference>
<dbReference type="Proteomes" id="UP000034207">
    <property type="component" value="Unassembled WGS sequence"/>
</dbReference>
<sequence length="165" mass="18974">MAKDSSFDIVSDFDHQEMVNAVDQAKREIMGRYDFKGSISTVDFEAKEALLIHTEDDYRLKSIIDILESKIIKRGLSLKILDLTSPVDYATGGTVRKKIPFKKGLKSEDAKLISKLIRENYPKVKPNIQGEEIRVVSAKKDELQSVINFLKEQNFNFPLQFENYR</sequence>
<gene>
    <name evidence="4" type="ORF">UT18_C0003G0054</name>
</gene>
<dbReference type="Gene3D" id="3.30.70.860">
    <property type="match status" value="1"/>
</dbReference>
<comment type="caution">
    <text evidence="4">The sequence shown here is derived from an EMBL/GenBank/DDBJ whole genome shotgun (WGS) entry which is preliminary data.</text>
</comment>
<evidence type="ECO:0000313" key="5">
    <source>
        <dbReference type="Proteomes" id="UP000034207"/>
    </source>
</evidence>
<dbReference type="AlphaFoldDB" id="A0A0G0M4G0"/>
<dbReference type="SUPFAM" id="SSF89963">
    <property type="entry name" value="YajQ-like"/>
    <property type="match status" value="2"/>
</dbReference>
<comment type="similarity">
    <text evidence="2 3">Belongs to the YajQ family.</text>
</comment>
<dbReference type="CDD" id="cd11740">
    <property type="entry name" value="YajQ_like"/>
    <property type="match status" value="1"/>
</dbReference>
<dbReference type="Gene3D" id="3.30.70.990">
    <property type="entry name" value="YajQ-like, domain 2"/>
    <property type="match status" value="1"/>
</dbReference>
<dbReference type="PANTHER" id="PTHR30476:SF0">
    <property type="entry name" value="UPF0234 PROTEIN YAJQ"/>
    <property type="match status" value="1"/>
</dbReference>
<protein>
    <recommendedName>
        <fullName evidence="3">Nucleotide-binding protein UT18_C0003G0054</fullName>
    </recommendedName>
</protein>
<dbReference type="GO" id="GO:0005829">
    <property type="term" value="C:cytosol"/>
    <property type="evidence" value="ECO:0007669"/>
    <property type="project" value="TreeGrafter"/>
</dbReference>
<dbReference type="EMBL" id="LBVV01000003">
    <property type="protein sequence ID" value="KKQ95195.1"/>
    <property type="molecule type" value="Genomic_DNA"/>
</dbReference>
<evidence type="ECO:0000313" key="4">
    <source>
        <dbReference type="EMBL" id="KKQ95195.1"/>
    </source>
</evidence>
<evidence type="ECO:0000256" key="1">
    <source>
        <dbReference type="ARBA" id="ARBA00022741"/>
    </source>
</evidence>
<dbReference type="NCBIfam" id="NF003819">
    <property type="entry name" value="PRK05412.1"/>
    <property type="match status" value="1"/>
</dbReference>
<dbReference type="InterPro" id="IPR036183">
    <property type="entry name" value="YajQ-like_sf"/>
</dbReference>
<dbReference type="InterPro" id="IPR035570">
    <property type="entry name" value="UPF0234_N"/>
</dbReference>
<dbReference type="STRING" id="1618345.UT18_C0003G0054"/>
<name>A0A0G0M4G0_UNCC2</name>
<comment type="function">
    <text evidence="3">Nucleotide-binding protein.</text>
</comment>
<dbReference type="InterPro" id="IPR007551">
    <property type="entry name" value="YajQ/Smlt4090-like"/>
</dbReference>
<accession>A0A0G0M4G0</accession>
<evidence type="ECO:0000256" key="2">
    <source>
        <dbReference type="ARBA" id="ARBA00093450"/>
    </source>
</evidence>
<dbReference type="PANTHER" id="PTHR30476">
    <property type="entry name" value="UPF0234 PROTEIN YAJQ"/>
    <property type="match status" value="1"/>
</dbReference>
<dbReference type="PATRIC" id="fig|1618345.3.peg.183"/>
<dbReference type="Pfam" id="PF04461">
    <property type="entry name" value="YajQ"/>
    <property type="match status" value="1"/>
</dbReference>
<dbReference type="HAMAP" id="MF_00632">
    <property type="entry name" value="UPF0234"/>
    <property type="match status" value="1"/>
</dbReference>
<proteinExistence type="inferred from homology"/>
<organism evidence="4 5">
    <name type="scientific">candidate division CPR2 bacterium GW2011_GWC2_39_10</name>
    <dbReference type="NCBI Taxonomy" id="1618345"/>
    <lineage>
        <taxon>Bacteria</taxon>
        <taxon>Bacteria division CPR2</taxon>
    </lineage>
</organism>
<keyword evidence="1 3" id="KW-0547">Nucleotide-binding</keyword>